<evidence type="ECO:0000256" key="1">
    <source>
        <dbReference type="SAM" id="MobiDB-lite"/>
    </source>
</evidence>
<feature type="region of interest" description="Disordered" evidence="1">
    <location>
        <begin position="1"/>
        <end position="22"/>
    </location>
</feature>
<evidence type="ECO:0000313" key="2">
    <source>
        <dbReference type="EMBL" id="AGC72782.1"/>
    </source>
</evidence>
<organism evidence="2">
    <name type="scientific">uncultured bacterium A1Q1_fos_2101</name>
    <dbReference type="NCBI Taxonomy" id="1256561"/>
    <lineage>
        <taxon>Bacteria</taxon>
        <taxon>environmental samples</taxon>
    </lineage>
</organism>
<reference evidence="2" key="1">
    <citation type="submission" date="2012-09" db="EMBL/GenBank/DDBJ databases">
        <title>Metagenomic Characterization of a Microbial Community in Wastewater Detects High Levels of Antibiotic Resistance.</title>
        <authorList>
            <person name="Abrams M."/>
            <person name="Caldwell A."/>
            <person name="Vandaei E."/>
            <person name="Lee W."/>
            <person name="Perrott J."/>
            <person name="Khan S.Y."/>
            <person name="Ta J."/>
            <person name="Romero D."/>
            <person name="Nguyen V."/>
            <person name="Pourmand N."/>
            <person name="Ouverney C.C."/>
        </authorList>
    </citation>
    <scope>NUCLEOTIDE SEQUENCE</scope>
</reference>
<protein>
    <submittedName>
        <fullName evidence="2">Uncharacterized protein</fullName>
    </submittedName>
</protein>
<sequence length="119" mass="12643">MAEMTPSDTVEAVSDGSGRKVVRTPSGKCVPLDEMPFGELAKIATEIEANVFVLIQFPLFAEGGVAAESIYRLACELVGDSAPERMSLRAVLEAFDTVPDDEPSLWVDGLPPTGDQTTA</sequence>
<dbReference type="AlphaFoldDB" id="L7VU99"/>
<accession>L7VU99</accession>
<dbReference type="EMBL" id="JX649911">
    <property type="protein sequence ID" value="AGC72782.1"/>
    <property type="molecule type" value="Genomic_DNA"/>
</dbReference>
<proteinExistence type="predicted"/>
<name>L7VU99_9BACT</name>